<protein>
    <submittedName>
        <fullName evidence="2">Uncharacterized protein</fullName>
    </submittedName>
</protein>
<keyword evidence="3" id="KW-1185">Reference proteome</keyword>
<sequence>MTQSRYRYVDGTDKGSAKFPTKMSHIQLTAIVVALLVLMSQKTQVESRLFSDQSPSKVQEPIISVDQQKIPQQVPEPGHLIDDKDLLSPKHRRPHQHGHHPCRHVHHC</sequence>
<evidence type="ECO:0000256" key="1">
    <source>
        <dbReference type="SAM" id="MobiDB-lite"/>
    </source>
</evidence>
<evidence type="ECO:0000313" key="3">
    <source>
        <dbReference type="Proteomes" id="UP000230423"/>
    </source>
</evidence>
<dbReference type="Proteomes" id="UP000230423">
    <property type="component" value="Unassembled WGS sequence"/>
</dbReference>
<feature type="compositionally biased region" description="Basic and acidic residues" evidence="1">
    <location>
        <begin position="79"/>
        <end position="88"/>
    </location>
</feature>
<name>A0A2G9V2C9_TELCI</name>
<feature type="compositionally biased region" description="Basic residues" evidence="1">
    <location>
        <begin position="89"/>
        <end position="108"/>
    </location>
</feature>
<organism evidence="2 3">
    <name type="scientific">Teladorsagia circumcincta</name>
    <name type="common">Brown stomach worm</name>
    <name type="synonym">Ostertagia circumcincta</name>
    <dbReference type="NCBI Taxonomy" id="45464"/>
    <lineage>
        <taxon>Eukaryota</taxon>
        <taxon>Metazoa</taxon>
        <taxon>Ecdysozoa</taxon>
        <taxon>Nematoda</taxon>
        <taxon>Chromadorea</taxon>
        <taxon>Rhabditida</taxon>
        <taxon>Rhabditina</taxon>
        <taxon>Rhabditomorpha</taxon>
        <taxon>Strongyloidea</taxon>
        <taxon>Trichostrongylidae</taxon>
        <taxon>Teladorsagia</taxon>
    </lineage>
</organism>
<accession>A0A2G9V2C9</accession>
<feature type="region of interest" description="Disordered" evidence="1">
    <location>
        <begin position="71"/>
        <end position="108"/>
    </location>
</feature>
<reference evidence="2 3" key="1">
    <citation type="submission" date="2015-09" db="EMBL/GenBank/DDBJ databases">
        <title>Draft genome of the parasitic nematode Teladorsagia circumcincta isolate WARC Sus (inbred).</title>
        <authorList>
            <person name="Mitreva M."/>
        </authorList>
    </citation>
    <scope>NUCLEOTIDE SEQUENCE [LARGE SCALE GENOMIC DNA]</scope>
    <source>
        <strain evidence="2 3">S</strain>
    </source>
</reference>
<dbReference type="AlphaFoldDB" id="A0A2G9V2C9"/>
<proteinExistence type="predicted"/>
<dbReference type="EMBL" id="KZ345037">
    <property type="protein sequence ID" value="PIO76654.1"/>
    <property type="molecule type" value="Genomic_DNA"/>
</dbReference>
<gene>
    <name evidence="2" type="ORF">TELCIR_01248</name>
</gene>
<evidence type="ECO:0000313" key="2">
    <source>
        <dbReference type="EMBL" id="PIO76654.1"/>
    </source>
</evidence>